<sequence length="169" mass="19673">MPPSSISTSTAKPKAATTQRTTVDRLNEHHRKIAALEVSEAALLHLLRIQSKDGAPMFDASLSKQAYRARLFDIRKKIYNLAIDHGFLIGYLRADDEHLATVHNLPVYHAMLKRLEQLHREERAYLLELGATGAWNKYHIENTCYLIKKVMQYLEYYPNQSWRKCRKHQ</sequence>
<evidence type="ECO:0000313" key="2">
    <source>
        <dbReference type="EMBL" id="KAG0317498.1"/>
    </source>
</evidence>
<feature type="region of interest" description="Disordered" evidence="1">
    <location>
        <begin position="1"/>
        <end position="22"/>
    </location>
</feature>
<protein>
    <submittedName>
        <fullName evidence="2">Uncharacterized protein</fullName>
    </submittedName>
</protein>
<dbReference type="Proteomes" id="UP000823405">
    <property type="component" value="Unassembled WGS sequence"/>
</dbReference>
<reference evidence="2" key="1">
    <citation type="journal article" date="2020" name="Fungal Divers.">
        <title>Resolving the Mortierellaceae phylogeny through synthesis of multi-gene phylogenetics and phylogenomics.</title>
        <authorList>
            <person name="Vandepol N."/>
            <person name="Liber J."/>
            <person name="Desiro A."/>
            <person name="Na H."/>
            <person name="Kennedy M."/>
            <person name="Barry K."/>
            <person name="Grigoriev I.V."/>
            <person name="Miller A.N."/>
            <person name="O'Donnell K."/>
            <person name="Stajich J.E."/>
            <person name="Bonito G."/>
        </authorList>
    </citation>
    <scope>NUCLEOTIDE SEQUENCE</scope>
    <source>
        <strain evidence="2">NVP60</strain>
    </source>
</reference>
<dbReference type="AlphaFoldDB" id="A0A9P6RH61"/>
<dbReference type="OrthoDB" id="2409115at2759"/>
<proteinExistence type="predicted"/>
<organism evidence="2 3">
    <name type="scientific">Linnemannia gamsii</name>
    <dbReference type="NCBI Taxonomy" id="64522"/>
    <lineage>
        <taxon>Eukaryota</taxon>
        <taxon>Fungi</taxon>
        <taxon>Fungi incertae sedis</taxon>
        <taxon>Mucoromycota</taxon>
        <taxon>Mortierellomycotina</taxon>
        <taxon>Mortierellomycetes</taxon>
        <taxon>Mortierellales</taxon>
        <taxon>Mortierellaceae</taxon>
        <taxon>Linnemannia</taxon>
    </lineage>
</organism>
<comment type="caution">
    <text evidence="2">The sequence shown here is derived from an EMBL/GenBank/DDBJ whole genome shotgun (WGS) entry which is preliminary data.</text>
</comment>
<evidence type="ECO:0000256" key="1">
    <source>
        <dbReference type="SAM" id="MobiDB-lite"/>
    </source>
</evidence>
<name>A0A9P6RH61_9FUNG</name>
<dbReference type="EMBL" id="JAAAIN010000239">
    <property type="protein sequence ID" value="KAG0317498.1"/>
    <property type="molecule type" value="Genomic_DNA"/>
</dbReference>
<gene>
    <name evidence="2" type="ORF">BGZ97_005251</name>
</gene>
<keyword evidence="3" id="KW-1185">Reference proteome</keyword>
<feature type="compositionally biased region" description="Low complexity" evidence="1">
    <location>
        <begin position="1"/>
        <end position="18"/>
    </location>
</feature>
<evidence type="ECO:0000313" key="3">
    <source>
        <dbReference type="Proteomes" id="UP000823405"/>
    </source>
</evidence>
<accession>A0A9P6RH61</accession>